<dbReference type="Gene3D" id="3.20.20.410">
    <property type="entry name" value="Protein of unknown function UPF0759"/>
    <property type="match status" value="1"/>
</dbReference>
<accession>A0A6A8DAY0</accession>
<gene>
    <name evidence="1" type="ORF">GH741_07155</name>
</gene>
<dbReference type="PANTHER" id="PTHR30348:SF13">
    <property type="entry name" value="UPF0759 PROTEIN YUNF"/>
    <property type="match status" value="1"/>
</dbReference>
<evidence type="ECO:0000313" key="1">
    <source>
        <dbReference type="EMBL" id="MRH42460.1"/>
    </source>
</evidence>
<dbReference type="Pfam" id="PF01904">
    <property type="entry name" value="DUF72"/>
    <property type="match status" value="1"/>
</dbReference>
<dbReference type="SUPFAM" id="SSF117396">
    <property type="entry name" value="TM1631-like"/>
    <property type="match status" value="1"/>
</dbReference>
<evidence type="ECO:0000313" key="2">
    <source>
        <dbReference type="Proteomes" id="UP000799092"/>
    </source>
</evidence>
<keyword evidence="2" id="KW-1185">Reference proteome</keyword>
<dbReference type="OrthoDB" id="9780310at2"/>
<dbReference type="EMBL" id="WJNG01000005">
    <property type="protein sequence ID" value="MRH42460.1"/>
    <property type="molecule type" value="Genomic_DNA"/>
</dbReference>
<protein>
    <submittedName>
        <fullName evidence="1">DUF72 domain-containing protein</fullName>
    </submittedName>
</protein>
<dbReference type="AlphaFoldDB" id="A0A6A8DAY0"/>
<sequence>MLTILIGLTGWGDHDSLYQNKSGSKNKLVTYSSNFPVVEIDSSFYAIQPVKNYEKWVDETPASFSFVIKAYQAMTGHDRKVISLTDAKNMFKAYRDSIQPVVDANKLNAILFQFPPWFDVSKGNITKIRRIKEFLPDLPLALEFRNQTWFNENHKVGTLNFMREEGWIHSICDEPQAGTGSVPTILVPTNTEKTLVRFHGRNMHGWNRNGRSDWREVRYLYNYNDEELYEWKSHIQKLKKQTKNITVLFNNNSGGDAADNAKKLIDLLEINYKNLHPKQMNLFNF</sequence>
<dbReference type="RefSeq" id="WP_153736106.1">
    <property type="nucleotide sequence ID" value="NZ_WJNG01000005.1"/>
</dbReference>
<organism evidence="1 2">
    <name type="scientific">Aquibacillus halophilus</name>
    <dbReference type="NCBI Taxonomy" id="930132"/>
    <lineage>
        <taxon>Bacteria</taxon>
        <taxon>Bacillati</taxon>
        <taxon>Bacillota</taxon>
        <taxon>Bacilli</taxon>
        <taxon>Bacillales</taxon>
        <taxon>Bacillaceae</taxon>
        <taxon>Aquibacillus</taxon>
    </lineage>
</organism>
<proteinExistence type="predicted"/>
<name>A0A6A8DAY0_9BACI</name>
<dbReference type="InterPro" id="IPR002763">
    <property type="entry name" value="DUF72"/>
</dbReference>
<dbReference type="Proteomes" id="UP000799092">
    <property type="component" value="Unassembled WGS sequence"/>
</dbReference>
<dbReference type="InterPro" id="IPR036520">
    <property type="entry name" value="UPF0759_sf"/>
</dbReference>
<dbReference type="PANTHER" id="PTHR30348">
    <property type="entry name" value="UNCHARACTERIZED PROTEIN YECE"/>
    <property type="match status" value="1"/>
</dbReference>
<reference evidence="1" key="1">
    <citation type="submission" date="2019-11" db="EMBL/GenBank/DDBJ databases">
        <authorList>
            <person name="Li J."/>
        </authorList>
    </citation>
    <scope>NUCLEOTIDE SEQUENCE</scope>
    <source>
        <strain evidence="1">B6B</strain>
    </source>
</reference>
<comment type="caution">
    <text evidence="1">The sequence shown here is derived from an EMBL/GenBank/DDBJ whole genome shotgun (WGS) entry which is preliminary data.</text>
</comment>